<dbReference type="NCBIfam" id="TIGR01646">
    <property type="entry name" value="vgr_GE"/>
    <property type="match status" value="1"/>
</dbReference>
<dbReference type="Pfam" id="PF04717">
    <property type="entry name" value="Phage_base_V"/>
    <property type="match status" value="1"/>
</dbReference>
<feature type="domain" description="Gp5/Type VI secretion system Vgr protein OB-fold" evidence="4">
    <location>
        <begin position="391"/>
        <end position="459"/>
    </location>
</feature>
<dbReference type="Gene3D" id="3.55.50.10">
    <property type="entry name" value="Baseplate protein-like domains"/>
    <property type="match status" value="1"/>
</dbReference>
<dbReference type="SUPFAM" id="SSF69255">
    <property type="entry name" value="gp5 N-terminal domain-like"/>
    <property type="match status" value="1"/>
</dbReference>
<keyword evidence="3" id="KW-0964">Secreted</keyword>
<dbReference type="OrthoDB" id="9762420at2"/>
<name>A0A250KMT9_9GAMM</name>
<comment type="subcellular location">
    <subcellularLocation>
        <location evidence="1">Secreted</location>
    </subcellularLocation>
</comment>
<dbReference type="KEGG" id="mmai:sS8_0891"/>
<proteinExistence type="inferred from homology"/>
<accession>A0A250KMT9</accession>
<evidence type="ECO:0000313" key="7">
    <source>
        <dbReference type="Proteomes" id="UP000266313"/>
    </source>
</evidence>
<evidence type="ECO:0000313" key="6">
    <source>
        <dbReference type="EMBL" id="BBA32856.1"/>
    </source>
</evidence>
<dbReference type="PANTHER" id="PTHR32305:SF15">
    <property type="entry name" value="PROTEIN RHSA-RELATED"/>
    <property type="match status" value="1"/>
</dbReference>
<dbReference type="EMBL" id="AP017928">
    <property type="protein sequence ID" value="BBA32856.1"/>
    <property type="molecule type" value="Genomic_DNA"/>
</dbReference>
<dbReference type="GO" id="GO:0005576">
    <property type="term" value="C:extracellular region"/>
    <property type="evidence" value="ECO:0007669"/>
    <property type="project" value="UniProtKB-SubCell"/>
</dbReference>
<dbReference type="Gene3D" id="2.40.50.230">
    <property type="entry name" value="Gp5 N-terminal domain"/>
    <property type="match status" value="1"/>
</dbReference>
<dbReference type="FunFam" id="3.55.50.10:FF:000001">
    <property type="entry name" value="Actin cross-linking toxin VgrG1"/>
    <property type="match status" value="1"/>
</dbReference>
<dbReference type="Pfam" id="PF22178">
    <property type="entry name" value="Gp5_trimer_C"/>
    <property type="match status" value="1"/>
</dbReference>
<dbReference type="Pfam" id="PF05954">
    <property type="entry name" value="Phage_GPD"/>
    <property type="match status" value="1"/>
</dbReference>
<dbReference type="Gene3D" id="2.20.220.20">
    <property type="match status" value="1"/>
</dbReference>
<dbReference type="FunFam" id="2.40.50.230:FF:000001">
    <property type="entry name" value="Type VI secretion protein VgrG"/>
    <property type="match status" value="1"/>
</dbReference>
<sequence>MKFNQKTRLIQVFSPLGPDILLFHRMQGLERLGGLFDYELDLLSANGAINADQLLGDRLDVALTLPDDSVRYFNGVVCRFAQLGGALDPDRTLVHYRVTLRPWLWLLTRTSDCRIFQKKTAPDIIAQVFRDHGFTDFEARLSLTYPQREYCVQYRESDFNFVSRLMEEEGIYYFFEHAKGKHTLILADAAAAHPKVPGYESIPYFEPNNSARRLRDHLFSWSFAREIQPGCCVLTDYDFTKPMADLQVKRQQPRPHAQAEWEVFDYPGQYAQVEHGEHYASTRLEELHARHELVQARGNAQGLACGALFGLTDYPREDQNREYLIVSAEYRLQSNAYLSEGPVLEEEAFDCTLTALDSRQPYRPARETVKPAVRGPQTAVVVGPAGEEIYTDQYGRVKVQFHWDREGQRNENSSCWIRVSHPWAGKNWGAVSIPRIGQEVIVDFLEGNPDQPIITGRVYNGDTMPPYALPGAAVISGIKSDTHKGQGYNEISMDDTAGDEKITIHAQYDMNTTVEHDQTNAIKNNRTTTVTVDDTLTVDANRTMHVKGQLSETVDAGHLLTVKGGLTEDITDGRTITVTGPIDQSSTATTDLHATGAGTYTSDTSLRLAVMGSTIEITPDAITLSVGASTVKIDPAGVSISAPKISLNG</sequence>
<dbReference type="InterPro" id="IPR017847">
    <property type="entry name" value="T6SS_RhsGE_Vgr_subset"/>
</dbReference>
<evidence type="ECO:0000259" key="4">
    <source>
        <dbReference type="Pfam" id="PF04717"/>
    </source>
</evidence>
<dbReference type="Proteomes" id="UP000266313">
    <property type="component" value="Chromosome"/>
</dbReference>
<evidence type="ECO:0000259" key="5">
    <source>
        <dbReference type="Pfam" id="PF22178"/>
    </source>
</evidence>
<dbReference type="InterPro" id="IPR050708">
    <property type="entry name" value="T6SS_VgrG/RHS"/>
</dbReference>
<comment type="similarity">
    <text evidence="2">Belongs to the VgrG protein family.</text>
</comment>
<dbReference type="PANTHER" id="PTHR32305">
    <property type="match status" value="1"/>
</dbReference>
<organism evidence="6 7">
    <name type="scientific">Methylocaldum marinum</name>
    <dbReference type="NCBI Taxonomy" id="1432792"/>
    <lineage>
        <taxon>Bacteria</taxon>
        <taxon>Pseudomonadati</taxon>
        <taxon>Pseudomonadota</taxon>
        <taxon>Gammaproteobacteria</taxon>
        <taxon>Methylococcales</taxon>
        <taxon>Methylococcaceae</taxon>
        <taxon>Methylocaldum</taxon>
    </lineage>
</organism>
<feature type="domain" description="Gp5/Type VI secretion system Vgr C-terminal trimerisation" evidence="5">
    <location>
        <begin position="476"/>
        <end position="579"/>
    </location>
</feature>
<dbReference type="SUPFAM" id="SSF69349">
    <property type="entry name" value="Phage fibre proteins"/>
    <property type="match status" value="1"/>
</dbReference>
<keyword evidence="7" id="KW-1185">Reference proteome</keyword>
<dbReference type="RefSeq" id="WP_119628568.1">
    <property type="nucleotide sequence ID" value="NZ_AP017928.1"/>
</dbReference>
<gene>
    <name evidence="6" type="ORF">sS8_0891</name>
</gene>
<dbReference type="SUPFAM" id="SSF69279">
    <property type="entry name" value="Phage tail proteins"/>
    <property type="match status" value="2"/>
</dbReference>
<evidence type="ECO:0000256" key="3">
    <source>
        <dbReference type="ARBA" id="ARBA00022525"/>
    </source>
</evidence>
<dbReference type="Gene3D" id="2.30.110.50">
    <property type="match status" value="1"/>
</dbReference>
<dbReference type="NCBIfam" id="TIGR03361">
    <property type="entry name" value="VI_Rhs_Vgr"/>
    <property type="match status" value="1"/>
</dbReference>
<dbReference type="AlphaFoldDB" id="A0A250KMT9"/>
<dbReference type="InterPro" id="IPR054030">
    <property type="entry name" value="Gp5_Vgr_C"/>
</dbReference>
<dbReference type="Gene3D" id="4.10.220.110">
    <property type="match status" value="1"/>
</dbReference>
<protein>
    <submittedName>
        <fullName evidence="6">Uncharacterized protein</fullName>
    </submittedName>
</protein>
<dbReference type="InterPro" id="IPR006531">
    <property type="entry name" value="Gp5/Vgr_OB"/>
</dbReference>
<evidence type="ECO:0000256" key="2">
    <source>
        <dbReference type="ARBA" id="ARBA00005558"/>
    </source>
</evidence>
<dbReference type="InterPro" id="IPR037026">
    <property type="entry name" value="Vgr_OB-fold_dom_sf"/>
</dbReference>
<dbReference type="InterPro" id="IPR006533">
    <property type="entry name" value="T6SS_Vgr_RhsGE"/>
</dbReference>
<reference evidence="6 7" key="1">
    <citation type="submission" date="2016-12" db="EMBL/GenBank/DDBJ databases">
        <title>Genome sequencing of Methylocaldum marinum.</title>
        <authorList>
            <person name="Takeuchi M."/>
            <person name="Kamagata Y."/>
            <person name="Hiraoka S."/>
            <person name="Oshima K."/>
            <person name="Hattori M."/>
            <person name="Iwasaki W."/>
        </authorList>
    </citation>
    <scope>NUCLEOTIDE SEQUENCE [LARGE SCALE GENOMIC DNA]</scope>
    <source>
        <strain evidence="6 7">S8</strain>
    </source>
</reference>
<evidence type="ECO:0000256" key="1">
    <source>
        <dbReference type="ARBA" id="ARBA00004613"/>
    </source>
</evidence>